<dbReference type="PANTHER" id="PTHR16768:SF5">
    <property type="entry name" value="FI14214P"/>
    <property type="match status" value="1"/>
</dbReference>
<reference evidence="3" key="3">
    <citation type="submission" date="2025-09" db="UniProtKB">
        <authorList>
            <consortium name="Ensembl"/>
        </authorList>
    </citation>
    <scope>IDENTIFICATION</scope>
</reference>
<dbReference type="Pfam" id="PF06625">
    <property type="entry name" value="DUF1151"/>
    <property type="match status" value="1"/>
</dbReference>
<feature type="region of interest" description="Disordered" evidence="2">
    <location>
        <begin position="60"/>
        <end position="109"/>
    </location>
</feature>
<proteinExistence type="predicted"/>
<name>A0A665UES4_ECHNA</name>
<evidence type="ECO:0000313" key="4">
    <source>
        <dbReference type="Proteomes" id="UP000472264"/>
    </source>
</evidence>
<keyword evidence="4" id="KW-1185">Reference proteome</keyword>
<accession>A0A665UES4</accession>
<keyword evidence="1" id="KW-0175">Coiled coil</keyword>
<protein>
    <submittedName>
        <fullName evidence="3">Family with sequence similarity 107 member A</fullName>
    </submittedName>
</protein>
<evidence type="ECO:0000313" key="3">
    <source>
        <dbReference type="Ensembl" id="ENSENLP00000017594.1"/>
    </source>
</evidence>
<dbReference type="Proteomes" id="UP000472264">
    <property type="component" value="Chromosome 5"/>
</dbReference>
<dbReference type="AlphaFoldDB" id="A0A665UES4"/>
<reference evidence="3" key="1">
    <citation type="submission" date="2021-04" db="EMBL/GenBank/DDBJ databases">
        <authorList>
            <consortium name="Wellcome Sanger Institute Data Sharing"/>
        </authorList>
    </citation>
    <scope>NUCLEOTIDE SEQUENCE [LARGE SCALE GENOMIC DNA]</scope>
</reference>
<feature type="compositionally biased region" description="Basic and acidic residues" evidence="2">
    <location>
        <begin position="96"/>
        <end position="109"/>
    </location>
</feature>
<dbReference type="Ensembl" id="ENSENLT00000018229.1">
    <property type="protein sequence ID" value="ENSENLP00000017594.1"/>
    <property type="gene ID" value="ENSENLG00000008061.1"/>
</dbReference>
<dbReference type="PANTHER" id="PTHR16768">
    <property type="entry name" value="DOWN REGULATED IN RENAL CARCINOMA 1/TU3A"/>
    <property type="match status" value="1"/>
</dbReference>
<sequence>MCECVCRETDLYSAVNLITPRKPLSPLIGLRSHQELHKELKMTHNRRLSQERKTELQRALEERKWGQMKKASRDQEEAKKNRSPLRQELMKRHHRLQLEREEQREEPEFLRVKERLRRTAVQDAGEKEA</sequence>
<feature type="compositionally biased region" description="Basic and acidic residues" evidence="2">
    <location>
        <begin position="60"/>
        <end position="80"/>
    </location>
</feature>
<dbReference type="OMA" id="RDETQFH"/>
<evidence type="ECO:0000256" key="2">
    <source>
        <dbReference type="SAM" id="MobiDB-lite"/>
    </source>
</evidence>
<evidence type="ECO:0000256" key="1">
    <source>
        <dbReference type="ARBA" id="ARBA00023054"/>
    </source>
</evidence>
<reference evidence="3" key="2">
    <citation type="submission" date="2025-08" db="UniProtKB">
        <authorList>
            <consortium name="Ensembl"/>
        </authorList>
    </citation>
    <scope>IDENTIFICATION</scope>
</reference>
<organism evidence="3 4">
    <name type="scientific">Echeneis naucrates</name>
    <name type="common">Live sharksucker</name>
    <dbReference type="NCBI Taxonomy" id="173247"/>
    <lineage>
        <taxon>Eukaryota</taxon>
        <taxon>Metazoa</taxon>
        <taxon>Chordata</taxon>
        <taxon>Craniata</taxon>
        <taxon>Vertebrata</taxon>
        <taxon>Euteleostomi</taxon>
        <taxon>Actinopterygii</taxon>
        <taxon>Neopterygii</taxon>
        <taxon>Teleostei</taxon>
        <taxon>Neoteleostei</taxon>
        <taxon>Acanthomorphata</taxon>
        <taxon>Carangaria</taxon>
        <taxon>Carangiformes</taxon>
        <taxon>Echeneidae</taxon>
        <taxon>Echeneis</taxon>
    </lineage>
</organism>
<dbReference type="InterPro" id="IPR009533">
    <property type="entry name" value="FAM107"/>
</dbReference>